<organism evidence="1 2">
    <name type="scientific">Acinetobacter guillouiae</name>
    <name type="common">Acinetobacter genomosp. 11</name>
    <dbReference type="NCBI Taxonomy" id="106649"/>
    <lineage>
        <taxon>Bacteria</taxon>
        <taxon>Pseudomonadati</taxon>
        <taxon>Pseudomonadota</taxon>
        <taxon>Gammaproteobacteria</taxon>
        <taxon>Moraxellales</taxon>
        <taxon>Moraxellaceae</taxon>
        <taxon>Acinetobacter</taxon>
    </lineage>
</organism>
<dbReference type="AlphaFoldDB" id="A0A8X8KDF2"/>
<dbReference type="InterPro" id="IPR006944">
    <property type="entry name" value="Phage/GTA_portal"/>
</dbReference>
<dbReference type="Pfam" id="PF04860">
    <property type="entry name" value="Phage_portal"/>
    <property type="match status" value="1"/>
</dbReference>
<sequence length="476" mass="53414">MGIFDWFRGKKSYQTARNAGTWNSLFVQEPFSGAWQQNKEITREDMTAFYAVFACISLISKDIGKMPVLLKKKKEGVLVDALTPKELVRVFRKPNHYQNWQQFNEQWTQSLLLRGNTYIFKVRDAFGELYRLVILNPDLVTTLVDDNGEIYYQLSNDRLTQTDNVIIPASEIIHDRINALYHPLVGLTPIMACALASEQGISILRNSKNFFANGSRPGGVIEVPGALDVEKAKDIKTKWDMNYGGANVGKTGLLSDGAKYVSIGMKATDSQLIEQLNMSARIVCTAFNVPPFKIGVTDVQGATKVSDLNEIYYSDCLQSYIEARENLLDEGLNLQDYKVEAFLDLDVLIRMDSTSKIAYFKDGISAGIFSPNEARQKLGYLPVTGGDSPMIQQQNFSLEALSKRDAKDDPFGKTDTSNQSVAEPKSLYKGVFNQKSSYEVGDFVTKNGSLWHCEKAHSGEFNHENFKLAQKKWGDE</sequence>
<comment type="caution">
    <text evidence="1">The sequence shown here is derived from an EMBL/GenBank/DDBJ whole genome shotgun (WGS) entry which is preliminary data.</text>
</comment>
<dbReference type="EMBL" id="JAHWXT010000001">
    <property type="protein sequence ID" value="MCF0263380.1"/>
    <property type="molecule type" value="Genomic_DNA"/>
</dbReference>
<name>A0A8X8KDF2_ACIGI</name>
<gene>
    <name evidence="1" type="ORF">KW868_02675</name>
</gene>
<reference evidence="1" key="1">
    <citation type="submission" date="2021-07" db="EMBL/GenBank/DDBJ databases">
        <authorList>
            <person name="Fernandez M."/>
            <person name="Pereira P."/>
            <person name="Torres Tejerizo G.A."/>
            <person name="Gonzalez P."/>
            <person name="Agostini E."/>
        </authorList>
    </citation>
    <scope>NUCLEOTIDE SEQUENCE</scope>
    <source>
        <strain evidence="1">SFC 500-1A</strain>
    </source>
</reference>
<evidence type="ECO:0000313" key="2">
    <source>
        <dbReference type="Proteomes" id="UP000887320"/>
    </source>
</evidence>
<proteinExistence type="predicted"/>
<dbReference type="Proteomes" id="UP000887320">
    <property type="component" value="Unassembled WGS sequence"/>
</dbReference>
<dbReference type="RefSeq" id="WP_234622631.1">
    <property type="nucleotide sequence ID" value="NZ_JAHWXT010000001.1"/>
</dbReference>
<evidence type="ECO:0000313" key="1">
    <source>
        <dbReference type="EMBL" id="MCF0263380.1"/>
    </source>
</evidence>
<dbReference type="NCBIfam" id="TIGR01537">
    <property type="entry name" value="portal_HK97"/>
    <property type="match status" value="1"/>
</dbReference>
<accession>A0A8X8KDF2</accession>
<dbReference type="InterPro" id="IPR006427">
    <property type="entry name" value="Portal_HK97"/>
</dbReference>
<protein>
    <submittedName>
        <fullName evidence="1">Phage portal protein</fullName>
    </submittedName>
</protein>